<evidence type="ECO:0000256" key="3">
    <source>
        <dbReference type="ARBA" id="ARBA00022723"/>
    </source>
</evidence>
<evidence type="ECO:0000256" key="5">
    <source>
        <dbReference type="ARBA" id="ARBA00023277"/>
    </source>
</evidence>
<dbReference type="SFLD" id="SFLDG01129">
    <property type="entry name" value="C1.5:_HAD__Beta-PGM__Phosphata"/>
    <property type="match status" value="1"/>
</dbReference>
<name>A0ABT5LH58_9GAMM</name>
<dbReference type="PANTHER" id="PTHR46193">
    <property type="entry name" value="6-PHOSPHOGLUCONATE PHOSPHATASE"/>
    <property type="match status" value="1"/>
</dbReference>
<proteinExistence type="inferred from homology"/>
<dbReference type="Pfam" id="PF13419">
    <property type="entry name" value="HAD_2"/>
    <property type="match status" value="1"/>
</dbReference>
<evidence type="ECO:0000313" key="7">
    <source>
        <dbReference type="Proteomes" id="UP001217178"/>
    </source>
</evidence>
<dbReference type="InterPro" id="IPR051600">
    <property type="entry name" value="Beta-PGM-like"/>
</dbReference>
<dbReference type="InterPro" id="IPR041492">
    <property type="entry name" value="HAD_2"/>
</dbReference>
<keyword evidence="3" id="KW-0479">Metal-binding</keyword>
<dbReference type="EMBL" id="JAQRFI010000035">
    <property type="protein sequence ID" value="MDC9590440.1"/>
    <property type="molecule type" value="Genomic_DNA"/>
</dbReference>
<dbReference type="Gene3D" id="3.40.50.1000">
    <property type="entry name" value="HAD superfamily/HAD-like"/>
    <property type="match status" value="1"/>
</dbReference>
<keyword evidence="7" id="KW-1185">Reference proteome</keyword>
<dbReference type="InterPro" id="IPR023198">
    <property type="entry name" value="PGP-like_dom2"/>
</dbReference>
<dbReference type="InterPro" id="IPR036412">
    <property type="entry name" value="HAD-like_sf"/>
</dbReference>
<dbReference type="PANTHER" id="PTHR46193:SF18">
    <property type="entry name" value="HEXITOL PHOSPHATASE B"/>
    <property type="match status" value="1"/>
</dbReference>
<reference evidence="6 7" key="1">
    <citation type="submission" date="2023-02" db="EMBL/GenBank/DDBJ databases">
        <title>Entomopathogenic bacteria.</title>
        <authorList>
            <person name="Machado R.A."/>
        </authorList>
    </citation>
    <scope>NUCLEOTIDE SEQUENCE [LARGE SCALE GENOMIC DNA]</scope>
    <source>
        <strain evidence="6 7">XENO-10</strain>
    </source>
</reference>
<dbReference type="InterPro" id="IPR006439">
    <property type="entry name" value="HAD-SF_hydro_IA"/>
</dbReference>
<sequence length="227" mass="25012">MNRCEPVNKCNVIFDIDGVIVDSEQLHFDVLLDVLADVSGEQTSAQIRDIQPQQLIGLSLTETLNEVGLPSSMHKSITEKIISRYQEKLSAHYLRPGITDLITVLQQNGTNFGFVSTAPRNVCLANLSLLDLHEPPALISGDDVERTKPFPDPYLAMLKLKEMDIRQTLVIEDTDLGIAAAKQAGIPWIYAWPHALSGAEQYGQASCVIGKLTDIPQFSEISANIEQ</sequence>
<gene>
    <name evidence="6" type="ORF">PSI23_14360</name>
</gene>
<dbReference type="SFLD" id="SFLDS00003">
    <property type="entry name" value="Haloacid_Dehalogenase"/>
    <property type="match status" value="1"/>
</dbReference>
<dbReference type="NCBIfam" id="TIGR01509">
    <property type="entry name" value="HAD-SF-IA-v3"/>
    <property type="match status" value="1"/>
</dbReference>
<dbReference type="InterPro" id="IPR023214">
    <property type="entry name" value="HAD_sf"/>
</dbReference>
<organism evidence="6 7">
    <name type="scientific">Xenorhabdus yunnanensis</name>
    <dbReference type="NCBI Taxonomy" id="3025878"/>
    <lineage>
        <taxon>Bacteria</taxon>
        <taxon>Pseudomonadati</taxon>
        <taxon>Pseudomonadota</taxon>
        <taxon>Gammaproteobacteria</taxon>
        <taxon>Enterobacterales</taxon>
        <taxon>Morganellaceae</taxon>
        <taxon>Xenorhabdus</taxon>
    </lineage>
</organism>
<keyword evidence="5" id="KW-0119">Carbohydrate metabolism</keyword>
<comment type="cofactor">
    <cofactor evidence="1">
        <name>Mg(2+)</name>
        <dbReference type="ChEBI" id="CHEBI:18420"/>
    </cofactor>
</comment>
<dbReference type="RefSeq" id="WP_273555728.1">
    <property type="nucleotide sequence ID" value="NZ_JAQRFI010000035.1"/>
</dbReference>
<evidence type="ECO:0000256" key="2">
    <source>
        <dbReference type="ARBA" id="ARBA00006171"/>
    </source>
</evidence>
<dbReference type="Proteomes" id="UP001217178">
    <property type="component" value="Unassembled WGS sequence"/>
</dbReference>
<protein>
    <submittedName>
        <fullName evidence="6">HAD family phosphatase</fullName>
    </submittedName>
</protein>
<evidence type="ECO:0000313" key="6">
    <source>
        <dbReference type="EMBL" id="MDC9590440.1"/>
    </source>
</evidence>
<keyword evidence="4" id="KW-0460">Magnesium</keyword>
<comment type="caution">
    <text evidence="6">The sequence shown here is derived from an EMBL/GenBank/DDBJ whole genome shotgun (WGS) entry which is preliminary data.</text>
</comment>
<evidence type="ECO:0000256" key="1">
    <source>
        <dbReference type="ARBA" id="ARBA00001946"/>
    </source>
</evidence>
<dbReference type="SUPFAM" id="SSF56784">
    <property type="entry name" value="HAD-like"/>
    <property type="match status" value="1"/>
</dbReference>
<comment type="similarity">
    <text evidence="2">Belongs to the HAD-like hydrolase superfamily. CbbY/CbbZ/Gph/YieH family.</text>
</comment>
<accession>A0ABT5LH58</accession>
<evidence type="ECO:0000256" key="4">
    <source>
        <dbReference type="ARBA" id="ARBA00022842"/>
    </source>
</evidence>
<dbReference type="Gene3D" id="1.10.150.240">
    <property type="entry name" value="Putative phosphatase, domain 2"/>
    <property type="match status" value="1"/>
</dbReference>